<dbReference type="PROSITE" id="PS50801">
    <property type="entry name" value="STAS"/>
    <property type="match status" value="1"/>
</dbReference>
<dbReference type="Gene3D" id="2.60.120.10">
    <property type="entry name" value="Jelly Rolls"/>
    <property type="match status" value="1"/>
</dbReference>
<evidence type="ECO:0000256" key="1">
    <source>
        <dbReference type="ARBA" id="ARBA00004128"/>
    </source>
</evidence>
<dbReference type="InterPro" id="IPR036513">
    <property type="entry name" value="STAS_dom_sf"/>
</dbReference>
<feature type="signal peptide" evidence="9">
    <location>
        <begin position="1"/>
        <end position="18"/>
    </location>
</feature>
<dbReference type="Pfam" id="PF01740">
    <property type="entry name" value="STAS"/>
    <property type="match status" value="1"/>
</dbReference>
<keyword evidence="9" id="KW-0732">Signal</keyword>
<dbReference type="GO" id="GO:0000329">
    <property type="term" value="C:fungal-type vacuole membrane"/>
    <property type="evidence" value="ECO:0007669"/>
    <property type="project" value="UniProtKB-ARBA"/>
</dbReference>
<proteinExistence type="predicted"/>
<dbReference type="InterPro" id="IPR011547">
    <property type="entry name" value="SLC26A/SulP_dom"/>
</dbReference>
<comment type="caution">
    <text evidence="12">The sequence shown here is derived from an EMBL/GenBank/DDBJ whole genome shotgun (WGS) entry which is preliminary data.</text>
</comment>
<dbReference type="CDD" id="cd07042">
    <property type="entry name" value="STAS_SulP_like_sulfate_transporter"/>
    <property type="match status" value="1"/>
</dbReference>
<comment type="subcellular location">
    <subcellularLocation>
        <location evidence="1">Vacuole membrane</location>
        <topology evidence="1">Multi-pass membrane protein</topology>
    </subcellularLocation>
</comment>
<feature type="domain" description="STAS" evidence="11">
    <location>
        <begin position="186"/>
        <end position="308"/>
    </location>
</feature>
<dbReference type="InterPro" id="IPR018490">
    <property type="entry name" value="cNMP-bd_dom_sf"/>
</dbReference>
<evidence type="ECO:0000256" key="9">
    <source>
        <dbReference type="SAM" id="SignalP"/>
    </source>
</evidence>
<keyword evidence="13" id="KW-1185">Reference proteome</keyword>
<dbReference type="SUPFAM" id="SSF52091">
    <property type="entry name" value="SpoIIaa-like"/>
    <property type="match status" value="1"/>
</dbReference>
<evidence type="ECO:0008006" key="14">
    <source>
        <dbReference type="Google" id="ProtNLM"/>
    </source>
</evidence>
<gene>
    <name evidence="12" type="ORF">BZG36_02626</name>
</gene>
<evidence type="ECO:0000256" key="2">
    <source>
        <dbReference type="ARBA" id="ARBA00022448"/>
    </source>
</evidence>
<keyword evidence="3" id="KW-0926">Vacuole</keyword>
<keyword evidence="7 8" id="KW-0472">Membrane</keyword>
<protein>
    <recommendedName>
        <fullName evidence="14">STAS domain-containing protein</fullName>
    </recommendedName>
</protein>
<evidence type="ECO:0000313" key="13">
    <source>
        <dbReference type="Proteomes" id="UP000242875"/>
    </source>
</evidence>
<evidence type="ECO:0000256" key="8">
    <source>
        <dbReference type="SAM" id="Phobius"/>
    </source>
</evidence>
<dbReference type="InterPro" id="IPR000595">
    <property type="entry name" value="cNMP-bd_dom"/>
</dbReference>
<dbReference type="Pfam" id="PF00916">
    <property type="entry name" value="Sulfate_transp"/>
    <property type="match status" value="1"/>
</dbReference>
<reference evidence="12 13" key="1">
    <citation type="journal article" date="2017" name="Mycologia">
        <title>Bifiguratus adelaidae, gen. et sp. nov., a new member of Mucoromycotina in endophytic and soil-dwelling habitats.</title>
        <authorList>
            <person name="Torres-Cruz T.J."/>
            <person name="Billingsley Tobias T.L."/>
            <person name="Almatruk M."/>
            <person name="Hesse C."/>
            <person name="Kuske C.R."/>
            <person name="Desiro A."/>
            <person name="Benucci G.M."/>
            <person name="Bonito G."/>
            <person name="Stajich J.E."/>
            <person name="Dunlap C."/>
            <person name="Arnold A.E."/>
            <person name="Porras-Alfaro A."/>
        </authorList>
    </citation>
    <scope>NUCLEOTIDE SEQUENCE [LARGE SCALE GENOMIC DNA]</scope>
    <source>
        <strain evidence="12 13">AZ0501</strain>
    </source>
</reference>
<evidence type="ECO:0000256" key="6">
    <source>
        <dbReference type="ARBA" id="ARBA00022989"/>
    </source>
</evidence>
<keyword evidence="2" id="KW-0813">Transport</keyword>
<dbReference type="AlphaFoldDB" id="A0A261Y2Z7"/>
<evidence type="ECO:0000256" key="5">
    <source>
        <dbReference type="ARBA" id="ARBA00022970"/>
    </source>
</evidence>
<dbReference type="FunFam" id="3.30.750.24:FF:000012">
    <property type="entry name" value="Sulfate transporter family protein"/>
    <property type="match status" value="1"/>
</dbReference>
<evidence type="ECO:0000256" key="4">
    <source>
        <dbReference type="ARBA" id="ARBA00022692"/>
    </source>
</evidence>
<dbReference type="PANTHER" id="PTHR43310">
    <property type="entry name" value="SULFATE TRANSPORTER YBAR-RELATED"/>
    <property type="match status" value="1"/>
</dbReference>
<evidence type="ECO:0000259" key="11">
    <source>
        <dbReference type="PROSITE" id="PS50801"/>
    </source>
</evidence>
<feature type="transmembrane region" description="Helical" evidence="8">
    <location>
        <begin position="127"/>
        <end position="158"/>
    </location>
</feature>
<dbReference type="OrthoDB" id="409725at2759"/>
<organism evidence="12 13">
    <name type="scientific">Bifiguratus adelaidae</name>
    <dbReference type="NCBI Taxonomy" id="1938954"/>
    <lineage>
        <taxon>Eukaryota</taxon>
        <taxon>Fungi</taxon>
        <taxon>Fungi incertae sedis</taxon>
        <taxon>Mucoromycota</taxon>
        <taxon>Mucoromycotina</taxon>
        <taxon>Endogonomycetes</taxon>
        <taxon>Endogonales</taxon>
        <taxon>Endogonales incertae sedis</taxon>
        <taxon>Bifiguratus</taxon>
    </lineage>
</organism>
<dbReference type="EMBL" id="MVBO01000028">
    <property type="protein sequence ID" value="OZJ04864.1"/>
    <property type="molecule type" value="Genomic_DNA"/>
</dbReference>
<evidence type="ECO:0000259" key="10">
    <source>
        <dbReference type="PROSITE" id="PS50042"/>
    </source>
</evidence>
<keyword evidence="5" id="KW-0029">Amino-acid transport</keyword>
<accession>A0A261Y2Z7</accession>
<dbReference type="CDD" id="cd00038">
    <property type="entry name" value="CAP_ED"/>
    <property type="match status" value="1"/>
</dbReference>
<feature type="chain" id="PRO_5012130609" description="STAS domain-containing protein" evidence="9">
    <location>
        <begin position="19"/>
        <end position="514"/>
    </location>
</feature>
<dbReference type="PANTHER" id="PTHR43310:SF4">
    <property type="entry name" value="AFR304WP"/>
    <property type="match status" value="1"/>
</dbReference>
<keyword evidence="4 8" id="KW-0812">Transmembrane</keyword>
<feature type="transmembrane region" description="Helical" evidence="8">
    <location>
        <begin position="76"/>
        <end position="107"/>
    </location>
</feature>
<evidence type="ECO:0000256" key="3">
    <source>
        <dbReference type="ARBA" id="ARBA00022554"/>
    </source>
</evidence>
<evidence type="ECO:0000256" key="7">
    <source>
        <dbReference type="ARBA" id="ARBA00023136"/>
    </source>
</evidence>
<dbReference type="GO" id="GO:0034490">
    <property type="term" value="P:basic amino acid transmembrane import into vacuole"/>
    <property type="evidence" value="ECO:0007669"/>
    <property type="project" value="UniProtKB-ARBA"/>
</dbReference>
<dbReference type="InterPro" id="IPR002645">
    <property type="entry name" value="STAS_dom"/>
</dbReference>
<name>A0A261Y2Z7_9FUNG</name>
<feature type="domain" description="Cyclic nucleotide-binding" evidence="10">
    <location>
        <begin position="443"/>
        <end position="498"/>
    </location>
</feature>
<evidence type="ECO:0000313" key="12">
    <source>
        <dbReference type="EMBL" id="OZJ04864.1"/>
    </source>
</evidence>
<dbReference type="Gene3D" id="3.30.750.24">
    <property type="entry name" value="STAS domain"/>
    <property type="match status" value="1"/>
</dbReference>
<dbReference type="Proteomes" id="UP000242875">
    <property type="component" value="Unassembled WGS sequence"/>
</dbReference>
<dbReference type="InterPro" id="IPR014710">
    <property type="entry name" value="RmlC-like_jellyroll"/>
</dbReference>
<sequence>MLALTFFGILHVPINVPALGVSTNEDNVDTNRELVAHGISNMLSGFAGSVQNYLVYSNSLLFIKSGGDSRVAGVMLAFGTLIIYFIGPWIVGYIPVMVVGALIFHLGLDLLKEALVDTFGVVHQFEYVTICAIIVLMALGFVEGIFLGIVLACVFFVVMNSRRGVLRLVVRGSALRSTVRRFRWQQRFLSQVADQICIMKLQGYMFFGTIGSVEKAIKGVLANRQWEANPIRFLILDFTTVQGLDFSAAEAFIRIRRLLRARDIYMVLSGMCATSDEGKALRSVGIWCDDADEYLQVFESLNEALEWCENVLLQAYYLQQERFRKTRKAERKDIQKSPAVDQALQMATSPRMNQLNEAVETSMTTPQHLSNAEQPIQLLMQAFADIVMPDQDFCYSLSKYFERITIPGTQQSNKVYSKVSLPLLPMINSTIPKASPTPSSKPGIFIGELGLFGEKPRSQTLTVDTDAILWQLDRSNFERMVRSEPDVALRFLQATLYFTGARLDVMTRFAFASG</sequence>
<dbReference type="InterPro" id="IPR052706">
    <property type="entry name" value="Membrane-Transporter-like"/>
</dbReference>
<dbReference type="PROSITE" id="PS50042">
    <property type="entry name" value="CNMP_BINDING_3"/>
    <property type="match status" value="1"/>
</dbReference>
<keyword evidence="6 8" id="KW-1133">Transmembrane helix</keyword>
<dbReference type="SUPFAM" id="SSF51206">
    <property type="entry name" value="cAMP-binding domain-like"/>
    <property type="match status" value="1"/>
</dbReference>